<sequence length="71" mass="8233">MQVRLYIHLQFIIYVIIEKLALESGLGLREEEKRVGMSEIRHLVTDPHRVFANCHKSLTICMQTLEALALI</sequence>
<organism evidence="1">
    <name type="scientific">Hordeum vulgare subsp. vulgare</name>
    <name type="common">Domesticated barley</name>
    <dbReference type="NCBI Taxonomy" id="112509"/>
    <lineage>
        <taxon>Eukaryota</taxon>
        <taxon>Viridiplantae</taxon>
        <taxon>Streptophyta</taxon>
        <taxon>Embryophyta</taxon>
        <taxon>Tracheophyta</taxon>
        <taxon>Spermatophyta</taxon>
        <taxon>Magnoliopsida</taxon>
        <taxon>Liliopsida</taxon>
        <taxon>Poales</taxon>
        <taxon>Poaceae</taxon>
        <taxon>BOP clade</taxon>
        <taxon>Pooideae</taxon>
        <taxon>Triticodae</taxon>
        <taxon>Triticeae</taxon>
        <taxon>Hordeinae</taxon>
        <taxon>Hordeum</taxon>
    </lineage>
</organism>
<name>F2EAY7_HORVV</name>
<dbReference type="AlphaFoldDB" id="F2EAY7"/>
<reference evidence="1" key="1">
    <citation type="journal article" date="2011" name="Plant Physiol.">
        <title>Comprehensive sequence analysis of 24,783 barley full-length cDNAs derived from 12 clone libraries.</title>
        <authorList>
            <person name="Matsumoto T."/>
            <person name="Tanaka T."/>
            <person name="Sakai H."/>
            <person name="Amano N."/>
            <person name="Kanamori H."/>
            <person name="Kurita K."/>
            <person name="Kikuta A."/>
            <person name="Kamiya K."/>
            <person name="Yamamoto M."/>
            <person name="Ikawa H."/>
            <person name="Fujii N."/>
            <person name="Hori K."/>
            <person name="Itoh T."/>
            <person name="Sato K."/>
        </authorList>
    </citation>
    <scope>NUCLEOTIDE SEQUENCE</scope>
    <source>
        <tissue evidence="1">Flower</tissue>
    </source>
</reference>
<dbReference type="EMBL" id="AK373312">
    <property type="protein sequence ID" value="BAK04509.1"/>
    <property type="molecule type" value="mRNA"/>
</dbReference>
<protein>
    <submittedName>
        <fullName evidence="1">Predicted protein</fullName>
    </submittedName>
</protein>
<proteinExistence type="evidence at transcript level"/>
<accession>F2EAY7</accession>
<evidence type="ECO:0000313" key="1">
    <source>
        <dbReference type="EMBL" id="BAK04509.1"/>
    </source>
</evidence>